<dbReference type="Proteomes" id="UP000271974">
    <property type="component" value="Unassembled WGS sequence"/>
</dbReference>
<gene>
    <name evidence="5" type="ORF">EGW08_008619</name>
</gene>
<evidence type="ECO:0000256" key="2">
    <source>
        <dbReference type="SAM" id="Coils"/>
    </source>
</evidence>
<evidence type="ECO:0000313" key="5">
    <source>
        <dbReference type="EMBL" id="RUS83651.1"/>
    </source>
</evidence>
<feature type="domain" description="DUF4062" evidence="3">
    <location>
        <begin position="25"/>
        <end position="75"/>
    </location>
</feature>
<feature type="domain" description="Nephrocystin 3-like N-terminal" evidence="4">
    <location>
        <begin position="256"/>
        <end position="385"/>
    </location>
</feature>
<keyword evidence="6" id="KW-1185">Reference proteome</keyword>
<dbReference type="InterPro" id="IPR025139">
    <property type="entry name" value="DUF4062"/>
</dbReference>
<evidence type="ECO:0000259" key="4">
    <source>
        <dbReference type="Pfam" id="PF24883"/>
    </source>
</evidence>
<evidence type="ECO:0008006" key="7">
    <source>
        <dbReference type="Google" id="ProtNLM"/>
    </source>
</evidence>
<evidence type="ECO:0000256" key="1">
    <source>
        <dbReference type="ARBA" id="ARBA00022737"/>
    </source>
</evidence>
<reference evidence="5 6" key="1">
    <citation type="submission" date="2019-01" db="EMBL/GenBank/DDBJ databases">
        <title>A draft genome assembly of the solar-powered sea slug Elysia chlorotica.</title>
        <authorList>
            <person name="Cai H."/>
            <person name="Li Q."/>
            <person name="Fang X."/>
            <person name="Li J."/>
            <person name="Curtis N.E."/>
            <person name="Altenburger A."/>
            <person name="Shibata T."/>
            <person name="Feng M."/>
            <person name="Maeda T."/>
            <person name="Schwartz J.A."/>
            <person name="Shigenobu S."/>
            <person name="Lundholm N."/>
            <person name="Nishiyama T."/>
            <person name="Yang H."/>
            <person name="Hasebe M."/>
            <person name="Li S."/>
            <person name="Pierce S.K."/>
            <person name="Wang J."/>
        </authorList>
    </citation>
    <scope>NUCLEOTIDE SEQUENCE [LARGE SCALE GENOMIC DNA]</scope>
    <source>
        <strain evidence="5">EC2010</strain>
        <tissue evidence="5">Whole organism of an adult</tissue>
    </source>
</reference>
<dbReference type="Gene3D" id="3.40.50.300">
    <property type="entry name" value="P-loop containing nucleotide triphosphate hydrolases"/>
    <property type="match status" value="1"/>
</dbReference>
<keyword evidence="2" id="KW-0175">Coiled coil</keyword>
<protein>
    <recommendedName>
        <fullName evidence="7">NACHT domain-containing protein</fullName>
    </recommendedName>
</protein>
<dbReference type="STRING" id="188477.A0A3S1BGU4"/>
<sequence length="564" mass="63797">MEEEREELTRKYFPQFQHACNIRGIQFVPVDMRWGITTEAADNAQVVNICLREIDRSDIFIGFFGQRYGWHGETDELLQRNIDNAVGRYAFLDQARDKSVTEFEFMHGHLNNPGELPAVICFRDKAYDDQVREEAVEKGDKKTIFKYSSESEHASQLMDDLIERVKATEDQVDRTEINDTTFYMALQFLQGAKFMFESVWQCCLDLLADSSGKDLSPLQQSRLCHDAYISSLTTLYIGGQEYLSQLRSKVFEDGANVLITGKSGSGKSALLANFITSVNAEQTELCIIYHFIGSAKGTTDPQSIMQHILDELRDICGQEPSKESKQQSMEEEGEGKEFHDLYLAVENAMAMATKSGKRIGIIIDGLDKVTASTKTAKHLFWLPKDLPTGISLIVSTCSSDSQSLDLLVTDLGFKNIEIQDLPKETQKEICQKSLMINGKELSPEQLERIVEVDQTSSPLFLKIVLFEISIYGYFRLLDKKIDSLIYCDGVQDLLSKVLQRLEEDYNSEGKDCQLVQQVLGALAVSYQGLTETDICTMLEINSSVWSPFYFAMENFLINDSGLLR</sequence>
<evidence type="ECO:0000259" key="3">
    <source>
        <dbReference type="Pfam" id="PF13271"/>
    </source>
</evidence>
<dbReference type="PANTHER" id="PTHR19860:SF40">
    <property type="entry name" value="WD40 REPEAT-CONTAINING PROTEIN"/>
    <property type="match status" value="1"/>
</dbReference>
<evidence type="ECO:0000313" key="6">
    <source>
        <dbReference type="Proteomes" id="UP000271974"/>
    </source>
</evidence>
<dbReference type="InterPro" id="IPR056884">
    <property type="entry name" value="NPHP3-like_N"/>
</dbReference>
<keyword evidence="1" id="KW-0677">Repeat</keyword>
<proteinExistence type="predicted"/>
<comment type="caution">
    <text evidence="5">The sequence shown here is derived from an EMBL/GenBank/DDBJ whole genome shotgun (WGS) entry which is preliminary data.</text>
</comment>
<dbReference type="Pfam" id="PF13271">
    <property type="entry name" value="DUF4062"/>
    <property type="match status" value="1"/>
</dbReference>
<dbReference type="AlphaFoldDB" id="A0A3S1BGU4"/>
<dbReference type="EMBL" id="RQTK01000236">
    <property type="protein sequence ID" value="RUS83651.1"/>
    <property type="molecule type" value="Genomic_DNA"/>
</dbReference>
<dbReference type="InterPro" id="IPR051191">
    <property type="entry name" value="DCAF12"/>
</dbReference>
<organism evidence="5 6">
    <name type="scientific">Elysia chlorotica</name>
    <name type="common">Eastern emerald elysia</name>
    <name type="synonym">Sea slug</name>
    <dbReference type="NCBI Taxonomy" id="188477"/>
    <lineage>
        <taxon>Eukaryota</taxon>
        <taxon>Metazoa</taxon>
        <taxon>Spiralia</taxon>
        <taxon>Lophotrochozoa</taxon>
        <taxon>Mollusca</taxon>
        <taxon>Gastropoda</taxon>
        <taxon>Heterobranchia</taxon>
        <taxon>Euthyneura</taxon>
        <taxon>Panpulmonata</taxon>
        <taxon>Sacoglossa</taxon>
        <taxon>Placobranchoidea</taxon>
        <taxon>Plakobranchidae</taxon>
        <taxon>Elysia</taxon>
    </lineage>
</organism>
<name>A0A3S1BGU4_ELYCH</name>
<feature type="coiled-coil region" evidence="2">
    <location>
        <begin position="151"/>
        <end position="178"/>
    </location>
</feature>
<dbReference type="PANTHER" id="PTHR19860">
    <property type="entry name" value="DDB1- AND CUL4-ASSOCIATED FACTOR 12-RELATED"/>
    <property type="match status" value="1"/>
</dbReference>
<dbReference type="InterPro" id="IPR027417">
    <property type="entry name" value="P-loop_NTPase"/>
</dbReference>
<accession>A0A3S1BGU4</accession>
<dbReference type="OrthoDB" id="2325716at2759"/>
<dbReference type="GO" id="GO:0080008">
    <property type="term" value="C:Cul4-RING E3 ubiquitin ligase complex"/>
    <property type="evidence" value="ECO:0007669"/>
    <property type="project" value="TreeGrafter"/>
</dbReference>
<dbReference type="Pfam" id="PF24883">
    <property type="entry name" value="NPHP3_N"/>
    <property type="match status" value="1"/>
</dbReference>
<dbReference type="SUPFAM" id="SSF52540">
    <property type="entry name" value="P-loop containing nucleoside triphosphate hydrolases"/>
    <property type="match status" value="1"/>
</dbReference>